<feature type="region of interest" description="Disordered" evidence="14">
    <location>
        <begin position="89"/>
        <end position="113"/>
    </location>
</feature>
<evidence type="ECO:0000256" key="6">
    <source>
        <dbReference type="ARBA" id="ARBA00022827"/>
    </source>
</evidence>
<evidence type="ECO:0000256" key="14">
    <source>
        <dbReference type="SAM" id="MobiDB-lite"/>
    </source>
</evidence>
<evidence type="ECO:0000256" key="5">
    <source>
        <dbReference type="ARBA" id="ARBA00022782"/>
    </source>
</evidence>
<feature type="compositionally biased region" description="Basic residues" evidence="14">
    <location>
        <begin position="89"/>
        <end position="102"/>
    </location>
</feature>
<dbReference type="GO" id="GO:0030308">
    <property type="term" value="P:negative regulation of cell growth"/>
    <property type="evidence" value="ECO:0007669"/>
    <property type="project" value="TreeGrafter"/>
</dbReference>
<dbReference type="GO" id="GO:0008083">
    <property type="term" value="F:growth factor activity"/>
    <property type="evidence" value="ECO:0007669"/>
    <property type="project" value="TreeGrafter"/>
</dbReference>
<dbReference type="GO" id="GO:0004497">
    <property type="term" value="F:monooxygenase activity"/>
    <property type="evidence" value="ECO:0007669"/>
    <property type="project" value="UniProtKB-KW"/>
</dbReference>
<name>A0AAV6QQC8_SOLSE</name>
<evidence type="ECO:0000256" key="9">
    <source>
        <dbReference type="ARBA" id="ARBA00023033"/>
    </source>
</evidence>
<evidence type="ECO:0000256" key="4">
    <source>
        <dbReference type="ARBA" id="ARBA00022630"/>
    </source>
</evidence>
<dbReference type="PANTHER" id="PTHR15192:SF15">
    <property type="entry name" value="OXIDATIVE STRESS-INDUCED GROWTH INHIBITOR 1"/>
    <property type="match status" value="1"/>
</dbReference>
<dbReference type="AlphaFoldDB" id="A0AAV6QQC8"/>
<gene>
    <name evidence="15" type="ORF">JOB18_039852</name>
</gene>
<keyword evidence="2" id="KW-0597">Phosphoprotein</keyword>
<keyword evidence="3" id="KW-0341">Growth regulation</keyword>
<comment type="subcellular location">
    <subcellularLocation>
        <location evidence="1">Midbody</location>
    </subcellularLocation>
</comment>
<evidence type="ECO:0000256" key="12">
    <source>
        <dbReference type="ARBA" id="ARBA00070803"/>
    </source>
</evidence>
<comment type="caution">
    <text evidence="15">The sequence shown here is derived from an EMBL/GenBank/DDBJ whole genome shotgun (WGS) entry which is preliminary data.</text>
</comment>
<keyword evidence="4" id="KW-0285">Flavoprotein</keyword>
<evidence type="ECO:0000256" key="8">
    <source>
        <dbReference type="ARBA" id="ARBA00023002"/>
    </source>
</evidence>
<keyword evidence="6" id="KW-0274">FAD</keyword>
<dbReference type="GO" id="GO:0030496">
    <property type="term" value="C:midbody"/>
    <property type="evidence" value="ECO:0007669"/>
    <property type="project" value="UniProtKB-SubCell"/>
</dbReference>
<proteinExistence type="inferred from homology"/>
<dbReference type="Proteomes" id="UP000693946">
    <property type="component" value="Linkage Group LG4"/>
</dbReference>
<feature type="region of interest" description="Disordered" evidence="14">
    <location>
        <begin position="458"/>
        <end position="482"/>
    </location>
</feature>
<evidence type="ECO:0000256" key="7">
    <source>
        <dbReference type="ARBA" id="ARBA00022857"/>
    </source>
</evidence>
<keyword evidence="9" id="KW-0503">Monooxygenase</keyword>
<keyword evidence="5" id="KW-0221">Differentiation</keyword>
<dbReference type="EMBL" id="JAGKHQ010000016">
    <property type="protein sequence ID" value="KAG7494920.1"/>
    <property type="molecule type" value="Genomic_DNA"/>
</dbReference>
<protein>
    <recommendedName>
        <fullName evidence="12">Oxidative stress-induced growth inhibitor 1</fullName>
    </recommendedName>
</protein>
<dbReference type="InterPro" id="IPR029731">
    <property type="entry name" value="OSGIN1/2"/>
</dbReference>
<evidence type="ECO:0000313" key="16">
    <source>
        <dbReference type="Proteomes" id="UP000693946"/>
    </source>
</evidence>
<keyword evidence="8" id="KW-0560">Oxidoreductase</keyword>
<organism evidence="15 16">
    <name type="scientific">Solea senegalensis</name>
    <name type="common">Senegalese sole</name>
    <dbReference type="NCBI Taxonomy" id="28829"/>
    <lineage>
        <taxon>Eukaryota</taxon>
        <taxon>Metazoa</taxon>
        <taxon>Chordata</taxon>
        <taxon>Craniata</taxon>
        <taxon>Vertebrata</taxon>
        <taxon>Euteleostomi</taxon>
        <taxon>Actinopterygii</taxon>
        <taxon>Neopterygii</taxon>
        <taxon>Teleostei</taxon>
        <taxon>Neoteleostei</taxon>
        <taxon>Acanthomorphata</taxon>
        <taxon>Carangaria</taxon>
        <taxon>Pleuronectiformes</taxon>
        <taxon>Pleuronectoidei</taxon>
        <taxon>Soleidae</taxon>
        <taxon>Solea</taxon>
    </lineage>
</organism>
<evidence type="ECO:0000256" key="10">
    <source>
        <dbReference type="ARBA" id="ARBA00053031"/>
    </source>
</evidence>
<evidence type="ECO:0000256" key="1">
    <source>
        <dbReference type="ARBA" id="ARBA00004214"/>
    </source>
</evidence>
<evidence type="ECO:0000256" key="2">
    <source>
        <dbReference type="ARBA" id="ARBA00022553"/>
    </source>
</evidence>
<keyword evidence="7" id="KW-0521">NADP</keyword>
<evidence type="ECO:0000256" key="11">
    <source>
        <dbReference type="ARBA" id="ARBA00061663"/>
    </source>
</evidence>
<accession>A0AAV6QQC8</accession>
<comment type="similarity">
    <text evidence="11">Belongs to the OKL38 family.</text>
</comment>
<sequence length="629" mass="69179">MNTKLDWTMNTGGCDLSEELQHPCVFRDCIAAIDDLCFVDEGGKGRGLCRQRWGWLVIGWLVPGCVNGIKSGECAASAAALRLTCSAKSKRKKKKKKKKNQRNKSGMTDDSPPFYLKMELHDKDREILPVVIIGNGPSGICLSYLLSGYTPYLSPGASHPNPLLHSKLVEQPHLSLLEQDLEYLCEGLEGRSSNPVAVLFDSLLLPDSDFGLDHTSPLEWRYEPERAISHLVLGKGSPGGAWHAMEGSMLTLSLANWMELPGLKLKDWMKDKRRNVRNDRATPAEIASYYQHYVSQMSLEQNFACGTTVTAVTRQPGDQDGSPPCWRVTGLQRREGEELGDGSAVSEEEPFSLLAHNVVLATGTHDIPARLGVEGESLRFVCHSFWELEAAIARGELDQSSDPVLVVGAGLTAADAVLAAHHLNTPIYHAFRRSVADPGLIFNQLPKLLYPEYHKVHQMMTRQQHQPTPPPQEQSQNVDRLSTASSRSSYTGYLSFPCHRVVAFRPNGKCVLESDSGQQTVVQVSKALVLIGAHPNLAFLEDNGRRLGVDPSEPITCRRNPIEVDPFTNKVAAADGPGLYAMGPLVGENFVRFLKGGALAIASDLAKRQREGWTDGDKRRNSKICDLDS</sequence>
<dbReference type="PANTHER" id="PTHR15192">
    <property type="entry name" value="PROTEIN CBG05349"/>
    <property type="match status" value="1"/>
</dbReference>
<dbReference type="GO" id="GO:0030154">
    <property type="term" value="P:cell differentiation"/>
    <property type="evidence" value="ECO:0007669"/>
    <property type="project" value="UniProtKB-KW"/>
</dbReference>
<dbReference type="FunFam" id="3.50.50.60:FF:000152">
    <property type="entry name" value="Oxidative stress-induced growth inhibitor 1"/>
    <property type="match status" value="1"/>
</dbReference>
<feature type="region of interest" description="Disordered" evidence="14">
    <location>
        <begin position="610"/>
        <end position="629"/>
    </location>
</feature>
<comment type="function">
    <text evidence="13">Monooxygenase catalytic activity. Involved in regulation of cytokinesis; promotes RHOA activity, probably acting locally at the midbody in late cytokinesis. Monooxygenase activity is involved in stabilizing transient structures between daughter cells, termed intercellular bridges, before abscission. Regulates differentiation and proliferation through the regulation of cell death.</text>
</comment>
<comment type="cofactor">
    <cofactor evidence="10">
        <name>NADPH</name>
        <dbReference type="ChEBI" id="CHEBI:57783"/>
    </cofactor>
</comment>
<keyword evidence="16" id="KW-1185">Reference proteome</keyword>
<reference evidence="15 16" key="1">
    <citation type="journal article" date="2021" name="Sci. Rep.">
        <title>Chromosome anchoring in Senegalese sole (Solea senegalensis) reveals sex-associated markers and genome rearrangements in flatfish.</title>
        <authorList>
            <person name="Guerrero-Cozar I."/>
            <person name="Gomez-Garrido J."/>
            <person name="Berbel C."/>
            <person name="Martinez-Blanch J.F."/>
            <person name="Alioto T."/>
            <person name="Claros M.G."/>
            <person name="Gagnaire P.A."/>
            <person name="Manchado M."/>
        </authorList>
    </citation>
    <scope>NUCLEOTIDE SEQUENCE [LARGE SCALE GENOMIC DNA]</scope>
    <source>
        <strain evidence="15">Sse05_10M</strain>
    </source>
</reference>
<evidence type="ECO:0000313" key="15">
    <source>
        <dbReference type="EMBL" id="KAG7494920.1"/>
    </source>
</evidence>
<evidence type="ECO:0000256" key="13">
    <source>
        <dbReference type="ARBA" id="ARBA00093330"/>
    </source>
</evidence>
<evidence type="ECO:0000256" key="3">
    <source>
        <dbReference type="ARBA" id="ARBA00022604"/>
    </source>
</evidence>